<dbReference type="PROSITE" id="PS50879">
    <property type="entry name" value="RNASE_H_1"/>
    <property type="match status" value="1"/>
</dbReference>
<proteinExistence type="predicted"/>
<dbReference type="InterPro" id="IPR012337">
    <property type="entry name" value="RNaseH-like_sf"/>
</dbReference>
<dbReference type="InterPro" id="IPR036397">
    <property type="entry name" value="RNaseH_sf"/>
</dbReference>
<dbReference type="EMBL" id="CAXAMN010007557">
    <property type="protein sequence ID" value="CAK9021962.1"/>
    <property type="molecule type" value="Genomic_DNA"/>
</dbReference>
<feature type="compositionally biased region" description="Basic and acidic residues" evidence="2">
    <location>
        <begin position="852"/>
        <end position="872"/>
    </location>
</feature>
<sequence>MSNQQSCPNSDRDAWCGPWCRHPAVGTVRSRNPQSYCRGSWILGGLPQTRTLWLPPVQPAAQLFSPAVALVPPAKPSQILHVQVHPWWSQQDEKEAFQLYLQKFGECRDGSNPGYSRKAFPWYSGKLPQGEKVSDESLQAALAYRPQPAKRLNKPNLVEVDSEGEEVPLCTKCSMPVGEFAYQGREGKHTCVHTECMAQVLMKEAQRDEELRNQREQQKKILNRREFDIGWQMDSVPQNARWAARMGCDANPQGLCCLVLDEASRTVKVKATLEPSAAVNLEYLLLALKVRKTASREPLFSLDPVDPQNLEQSPQKKVYEPKWLAGTSAGDVMFQADYFLKELALGEYSMPVVGMSSVFDFSEMTGKENQWAGREWFVVRKAEVRMAEDKTLIPHVKMGVEAREQVLTKNGLEDAPVTLPHHPLKKFAEAFSRHFDLIAERKSVIFHLRELAKASVMAKYLVDSRARVDPSWYALADEIVKTTTPEAHPEIPQLWNMRGNSRIKLKNGRLIDMVTGGQSSLQAIYGGVEFGLDRFELAQRHALQGQPGMQLGQSGRPMFMPQRFQLGQREMPQGVDLNLDKFSLSSEERFAGRLPPCSGGKGSLEAKVTLGKVTSLLPPLAKAFLDGLRSGVKADDQNLLVNIFTVPQCDRVEEGDAFIPPDPTLGAENLEYVQKLRNIVGEERSIRERRKTRFADKNFVMANPGSDFPRSWTSRFQVELEGRISYTAPTKFGLVKLDVEESFKRSLLQEVMPNAVPEFQQTTEDGIIFRIYKLGSLEVRTIQEPEAEEQVHQVFSARAACWNSQGSKTEALRLKALLERHHSQPKYLLGISMSWKGRWGSNARAEAWKGSWPKENKKPQEKSKKEKPDNQVLRYHDGTKIDTTVGGSSTLQGSSAQSSLLQEENKKLREAIKALSQKADLSEVESADEIRKLVETDPREVLREQQKELNKLKKELTKKEKIERQLKEKAENHASWKAGILEGVKRADIKHLEEIKKLKEELAQVEDDKDVKDGMSVEVPQGNDSAMDSKLEDMDRKMYQMASYVETMEQRNQDLAYQAEPEKFPTVETIVILTQQMLAQMTKEEFDLEEESFRQALAELPSTLGGSRDLSACLIPANEGKKRYILWISCMLASPDVLQFSANLEIGLEILLDERYQYYHDIPIVGGTFVKLHEFPHESEASTTCDSVSPASSATWDDNFLGDNTATPEGTTPTLDVHGHFDPEENTATSVEVLRDLTEDQSTLFQTYAVPRIFQVDWPQDFAETTETEEELEELMDMLSFHTSVFGFERLNDEVLAYREAFGHFPTFEALYVDDRLEDSTFLFHDQDWSREAFVATVRLFLETMIDRNEFSAIAFVQEIPTPYEQGGNDHIFVIVEKSYAPLRVMICVVITFDLDDSPEIYALSVPQYVWSKDLVRDLQMEAVCRDPRFDCLLRHGLLEMPVVVAWQPYQGMKLNLDIKMLTCSSQVPRFHIMTSQVLEVGNPSENMPEDGVSLMQQARILDEENDMPTTLSTQRADTESLCNGYSSRGPTDIAPHFMSQAQQLEELRRWLWELMGNEDSIALYVFERNGGDVSTYRILLRAEVLGGQPRFAHWIRRELAALWNVHARIFPLLPAPFTDLRIAVLLPRAFGLDLPVLLEINDGQDSWREIHIIQQAVTINSLIWRSRLPAIVPSTLSYQAMLVGEMADPNDLVPCSPGQWITILVGALGHLGANGTTISSLEPGLPSLTSLASSQSNSIRPGVQLEEPVDETGEDALDEHTIMQLPMGRGSDAVEVFSWFLGWDQRDSIQQQSRTFSFPRDTDLESRAIQTWNDICSSDHPLVVLISPFIQEAGFRPPAVLVVEYINQLYQPVFIDLETSDTEAKGGFLLRDLQAMCTNDIFDQVLPQHRCRTVANCFVRLQGHWYEWDEDIQIRAGDYLQMLEYTESDDEHSTLCGSERQDELAFSETSEESDCLQFLQLEVWHREAGTGLPPPGNGVYWESKCLDAMDDLLHCPDGDHVVDFRDPSRRRPIPTPARSGVLPRVVSISDALIDDRAPELQIPLGLSATEIELLMDFDPVAEQLETLFDGSDLDEYVHQMFQAAPKCIPDRWNPADSHSVRIFTDGSYINGSAAWSFVVVACYCDRQDYVGYQSGAIPLQGHPDCLLDTHGSAVCAEQHALIWASWWLLRYWRLAALQTPIVFLWDSQVAGRQAEGLYGAASALGRLLRGLQIALQQLTPADVGHLHVPAHRGHLYNEVADTLAKQAHGKCPACPDAGLLLQMVQKLGHLDHLWLFVHQSPMIPPGSHGNIRWKPTSATAFPKELLIAQLLPGSGKGNMGILPTTRLEYECFTTCCFDYRSFTEGDENGDTLQTMEEVNARWVRHFAQLEAGKEVEVQGWLEELGRQTHKDDVRHDDMLVADETSRREISCRASHKEKLSKCKMYIEAYEHEACNNFYMVLETEEKSLVVTERLANGSLSWKENPQNLEDRNSLAKLLFTVDCKENMLLGEVVRHFEELPSDSSLDCRKHYAKALYKFVSGRNLRGKWGGSPRPVSIGSFTRFGWSGNCDPPLPELHGDGCLLLGGPLKTWRVLKLGCISDHWKKSDWLEISLTPNSQSSPTRWWLLSEAGFERESHACAPWNRYT</sequence>
<accession>A0ABP0K5X1</accession>
<name>A0ABP0K5X1_9DINO</name>
<evidence type="ECO:0000259" key="3">
    <source>
        <dbReference type="PROSITE" id="PS50879"/>
    </source>
</evidence>
<protein>
    <recommendedName>
        <fullName evidence="3">RNase H type-1 domain-containing protein</fullName>
    </recommendedName>
</protein>
<gene>
    <name evidence="4" type="ORF">CCMP2556_LOCUS14641</name>
</gene>
<keyword evidence="1" id="KW-0175">Coiled coil</keyword>
<feature type="region of interest" description="Disordered" evidence="2">
    <location>
        <begin position="846"/>
        <end position="872"/>
    </location>
</feature>
<dbReference type="Proteomes" id="UP001642484">
    <property type="component" value="Unassembled WGS sequence"/>
</dbReference>
<evidence type="ECO:0000256" key="1">
    <source>
        <dbReference type="SAM" id="Coils"/>
    </source>
</evidence>
<dbReference type="Gene3D" id="3.30.420.10">
    <property type="entry name" value="Ribonuclease H-like superfamily/Ribonuclease H"/>
    <property type="match status" value="1"/>
</dbReference>
<dbReference type="SUPFAM" id="SSF53098">
    <property type="entry name" value="Ribonuclease H-like"/>
    <property type="match status" value="1"/>
</dbReference>
<evidence type="ECO:0000256" key="2">
    <source>
        <dbReference type="SAM" id="MobiDB-lite"/>
    </source>
</evidence>
<feature type="domain" description="RNase H type-1" evidence="3">
    <location>
        <begin position="2097"/>
        <end position="2250"/>
    </location>
</feature>
<evidence type="ECO:0000313" key="5">
    <source>
        <dbReference type="Proteomes" id="UP001642484"/>
    </source>
</evidence>
<organism evidence="4 5">
    <name type="scientific">Durusdinium trenchii</name>
    <dbReference type="NCBI Taxonomy" id="1381693"/>
    <lineage>
        <taxon>Eukaryota</taxon>
        <taxon>Sar</taxon>
        <taxon>Alveolata</taxon>
        <taxon>Dinophyceae</taxon>
        <taxon>Suessiales</taxon>
        <taxon>Symbiodiniaceae</taxon>
        <taxon>Durusdinium</taxon>
    </lineage>
</organism>
<comment type="caution">
    <text evidence="4">The sequence shown here is derived from an EMBL/GenBank/DDBJ whole genome shotgun (WGS) entry which is preliminary data.</text>
</comment>
<keyword evidence="5" id="KW-1185">Reference proteome</keyword>
<dbReference type="InterPro" id="IPR002156">
    <property type="entry name" value="RNaseH_domain"/>
</dbReference>
<reference evidence="4 5" key="1">
    <citation type="submission" date="2024-02" db="EMBL/GenBank/DDBJ databases">
        <authorList>
            <person name="Chen Y."/>
            <person name="Shah S."/>
            <person name="Dougan E. K."/>
            <person name="Thang M."/>
            <person name="Chan C."/>
        </authorList>
    </citation>
    <scope>NUCLEOTIDE SEQUENCE [LARGE SCALE GENOMIC DNA]</scope>
</reference>
<evidence type="ECO:0000313" key="4">
    <source>
        <dbReference type="EMBL" id="CAK9021962.1"/>
    </source>
</evidence>
<feature type="coiled-coil region" evidence="1">
    <location>
        <begin position="898"/>
        <end position="1015"/>
    </location>
</feature>